<protein>
    <submittedName>
        <fullName evidence="1">Uncharacterized protein</fullName>
    </submittedName>
</protein>
<dbReference type="AlphaFoldDB" id="A0A3S5FFY6"/>
<name>A0A3S5FFY6_9PLAT</name>
<dbReference type="Proteomes" id="UP000784294">
    <property type="component" value="Unassembled WGS sequence"/>
</dbReference>
<sequence>MPPGAVIYHHFDDRTGTRIPLQTHADSPFHLLLSSSGHIVCTSGSEVAEAARQVEIPVGNSCQVVVTLSLGPLIAGQGGGGPWHISVGLNSCSTDLMYTVSSTGVEVEDTQCT</sequence>
<evidence type="ECO:0000313" key="2">
    <source>
        <dbReference type="Proteomes" id="UP000784294"/>
    </source>
</evidence>
<reference evidence="1" key="1">
    <citation type="submission" date="2018-11" db="EMBL/GenBank/DDBJ databases">
        <authorList>
            <consortium name="Pathogen Informatics"/>
        </authorList>
    </citation>
    <scope>NUCLEOTIDE SEQUENCE</scope>
</reference>
<comment type="caution">
    <text evidence="1">The sequence shown here is derived from an EMBL/GenBank/DDBJ whole genome shotgun (WGS) entry which is preliminary data.</text>
</comment>
<gene>
    <name evidence="1" type="ORF">PXEA_LOCUS28219</name>
</gene>
<organism evidence="1 2">
    <name type="scientific">Protopolystoma xenopodis</name>
    <dbReference type="NCBI Taxonomy" id="117903"/>
    <lineage>
        <taxon>Eukaryota</taxon>
        <taxon>Metazoa</taxon>
        <taxon>Spiralia</taxon>
        <taxon>Lophotrochozoa</taxon>
        <taxon>Platyhelminthes</taxon>
        <taxon>Monogenea</taxon>
        <taxon>Polyopisthocotylea</taxon>
        <taxon>Polystomatidea</taxon>
        <taxon>Polystomatidae</taxon>
        <taxon>Protopolystoma</taxon>
    </lineage>
</organism>
<dbReference type="EMBL" id="CAAALY010248377">
    <property type="protein sequence ID" value="VEL34779.1"/>
    <property type="molecule type" value="Genomic_DNA"/>
</dbReference>
<accession>A0A3S5FFY6</accession>
<keyword evidence="2" id="KW-1185">Reference proteome</keyword>
<proteinExistence type="predicted"/>
<evidence type="ECO:0000313" key="1">
    <source>
        <dbReference type="EMBL" id="VEL34779.1"/>
    </source>
</evidence>